<dbReference type="Pfam" id="PF00106">
    <property type="entry name" value="adh_short"/>
    <property type="match status" value="1"/>
</dbReference>
<dbReference type="GO" id="GO:0005741">
    <property type="term" value="C:mitochondrial outer membrane"/>
    <property type="evidence" value="ECO:0007669"/>
    <property type="project" value="TreeGrafter"/>
</dbReference>
<dbReference type="GO" id="GO:0005789">
    <property type="term" value="C:endoplasmic reticulum membrane"/>
    <property type="evidence" value="ECO:0007669"/>
    <property type="project" value="TreeGrafter"/>
</dbReference>
<dbReference type="EMBL" id="ML742045">
    <property type="protein sequence ID" value="KAE8152987.1"/>
    <property type="molecule type" value="Genomic_DNA"/>
</dbReference>
<dbReference type="SUPFAM" id="SSF51735">
    <property type="entry name" value="NAD(P)-binding Rossmann-fold domains"/>
    <property type="match status" value="1"/>
</dbReference>
<dbReference type="EC" id="1.1.1.270" evidence="2"/>
<keyword evidence="4" id="KW-1185">Reference proteome</keyword>
<dbReference type="PANTHER" id="PTHR43647:SF4">
    <property type="entry name" value="KETOREDUCTASE (KR) DOMAIN-CONTAINING PROTEIN"/>
    <property type="match status" value="1"/>
</dbReference>
<evidence type="ECO:0000256" key="2">
    <source>
        <dbReference type="ARBA" id="ARBA00023621"/>
    </source>
</evidence>
<gene>
    <name evidence="3" type="ORF">BDV25DRAFT_150256</name>
</gene>
<dbReference type="GO" id="GO:0000253">
    <property type="term" value="F:3-beta-hydroxysteroid 3-dehydrogenase (NADP+) activity"/>
    <property type="evidence" value="ECO:0007669"/>
    <property type="project" value="UniProtKB-EC"/>
</dbReference>
<accession>A0A5N6U2V6</accession>
<dbReference type="InterPro" id="IPR002347">
    <property type="entry name" value="SDR_fam"/>
</dbReference>
<reference evidence="3 4" key="1">
    <citation type="submission" date="2019-04" db="EMBL/GenBank/DDBJ databases">
        <title>Friends and foes A comparative genomics study of 23 Aspergillus species from section Flavi.</title>
        <authorList>
            <consortium name="DOE Joint Genome Institute"/>
            <person name="Kjaerbolling I."/>
            <person name="Vesth T."/>
            <person name="Frisvad J.C."/>
            <person name="Nybo J.L."/>
            <person name="Theobald S."/>
            <person name="Kildgaard S."/>
            <person name="Isbrandt T."/>
            <person name="Kuo A."/>
            <person name="Sato A."/>
            <person name="Lyhne E.K."/>
            <person name="Kogle M.E."/>
            <person name="Wiebenga A."/>
            <person name="Kun R.S."/>
            <person name="Lubbers R.J."/>
            <person name="Makela M.R."/>
            <person name="Barry K."/>
            <person name="Chovatia M."/>
            <person name="Clum A."/>
            <person name="Daum C."/>
            <person name="Haridas S."/>
            <person name="He G."/>
            <person name="LaButti K."/>
            <person name="Lipzen A."/>
            <person name="Mondo S."/>
            <person name="Riley R."/>
            <person name="Salamov A."/>
            <person name="Simmons B.A."/>
            <person name="Magnuson J.K."/>
            <person name="Henrissat B."/>
            <person name="Mortensen U.H."/>
            <person name="Larsen T.O."/>
            <person name="Devries R.P."/>
            <person name="Grigoriev I.V."/>
            <person name="Machida M."/>
            <person name="Baker S.E."/>
            <person name="Andersen M.R."/>
        </authorList>
    </citation>
    <scope>NUCLEOTIDE SEQUENCE [LARGE SCALE GENOMIC DNA]</scope>
    <source>
        <strain evidence="3 4">IBT 18842</strain>
    </source>
</reference>
<organism evidence="3 4">
    <name type="scientific">Aspergillus avenaceus</name>
    <dbReference type="NCBI Taxonomy" id="36643"/>
    <lineage>
        <taxon>Eukaryota</taxon>
        <taxon>Fungi</taxon>
        <taxon>Dikarya</taxon>
        <taxon>Ascomycota</taxon>
        <taxon>Pezizomycotina</taxon>
        <taxon>Eurotiomycetes</taxon>
        <taxon>Eurotiomycetidae</taxon>
        <taxon>Eurotiales</taxon>
        <taxon>Aspergillaceae</taxon>
        <taxon>Aspergillus</taxon>
        <taxon>Aspergillus subgen. Circumdati</taxon>
    </lineage>
</organism>
<dbReference type="AlphaFoldDB" id="A0A5N6U2V6"/>
<proteinExistence type="predicted"/>
<name>A0A5N6U2V6_ASPAV</name>
<evidence type="ECO:0000313" key="4">
    <source>
        <dbReference type="Proteomes" id="UP000325780"/>
    </source>
</evidence>
<dbReference type="Gene3D" id="3.40.50.720">
    <property type="entry name" value="NAD(P)-binding Rossmann-like Domain"/>
    <property type="match status" value="1"/>
</dbReference>
<dbReference type="Proteomes" id="UP000325780">
    <property type="component" value="Unassembled WGS sequence"/>
</dbReference>
<dbReference type="GO" id="GO:0005811">
    <property type="term" value="C:lipid droplet"/>
    <property type="evidence" value="ECO:0007669"/>
    <property type="project" value="TreeGrafter"/>
</dbReference>
<dbReference type="InterPro" id="IPR051593">
    <property type="entry name" value="Ergosterol_Biosynth_ERG27"/>
</dbReference>
<evidence type="ECO:0000313" key="3">
    <source>
        <dbReference type="EMBL" id="KAE8152987.1"/>
    </source>
</evidence>
<dbReference type="PANTHER" id="PTHR43647">
    <property type="entry name" value="DEHYDROGENASE"/>
    <property type="match status" value="1"/>
</dbReference>
<dbReference type="InterPro" id="IPR036291">
    <property type="entry name" value="NAD(P)-bd_dom_sf"/>
</dbReference>
<evidence type="ECO:0000256" key="1">
    <source>
        <dbReference type="ARBA" id="ARBA00023589"/>
    </source>
</evidence>
<comment type="pathway">
    <text evidence="1">Steroid biosynthesis; zymosterol biosynthesis; zymosterol from lanosterol: step 5/6.</text>
</comment>
<protein>
    <recommendedName>
        <fullName evidence="2">3beta-hydroxysteroid 3-dehydrogenase</fullName>
        <ecNumber evidence="2">1.1.1.270</ecNumber>
    </recommendedName>
</protein>
<dbReference type="OrthoDB" id="191139at2759"/>
<sequence>MPGTVLITGANGSLAQAFIAHLLATEKDLTLIGTVRNTSPSDANTASLRTILSKHPHHNISLEPLDLTSLSSVRRFTHTLSTQIKNGSIPPLSAIICNAFTWSLSGTTKYSPDGFETSFQVTYLSHFLLLMTLLPSMDKTKGRIVLLGSVAHYPERPNPLSRHLSYFPDDLDELVHPPVYPEEEAHDRGWQRYGTAKLMTVVLMNCLNRRLEKVFPFFFFYWFCFSGYYARGGSVW</sequence>